<dbReference type="RefSeq" id="WP_157294419.1">
    <property type="nucleotide sequence ID" value="NZ_JBHTCT010000005.1"/>
</dbReference>
<name>A0ABW2NDG7_9BACL</name>
<accession>A0ABW2NDG7</accession>
<organism evidence="2 3">
    <name type="scientific">Bhargavaea changchunensis</name>
    <dbReference type="NCBI Taxonomy" id="2134037"/>
    <lineage>
        <taxon>Bacteria</taxon>
        <taxon>Bacillati</taxon>
        <taxon>Bacillota</taxon>
        <taxon>Bacilli</taxon>
        <taxon>Bacillales</taxon>
        <taxon>Caryophanaceae</taxon>
        <taxon>Bhargavaea</taxon>
    </lineage>
</organism>
<feature type="signal peptide" evidence="1">
    <location>
        <begin position="1"/>
        <end position="28"/>
    </location>
</feature>
<evidence type="ECO:0000256" key="1">
    <source>
        <dbReference type="SAM" id="SignalP"/>
    </source>
</evidence>
<reference evidence="3" key="1">
    <citation type="journal article" date="2019" name="Int. J. Syst. Evol. Microbiol.">
        <title>The Global Catalogue of Microorganisms (GCM) 10K type strain sequencing project: providing services to taxonomists for standard genome sequencing and annotation.</title>
        <authorList>
            <consortium name="The Broad Institute Genomics Platform"/>
            <consortium name="The Broad Institute Genome Sequencing Center for Infectious Disease"/>
            <person name="Wu L."/>
            <person name="Ma J."/>
        </authorList>
    </citation>
    <scope>NUCLEOTIDE SEQUENCE [LARGE SCALE GENOMIC DNA]</scope>
    <source>
        <strain evidence="3">JCM 4738</strain>
    </source>
</reference>
<dbReference type="InterPro" id="IPR025453">
    <property type="entry name" value="DUF4309"/>
</dbReference>
<dbReference type="Pfam" id="PF14172">
    <property type="entry name" value="DUF4309"/>
    <property type="match status" value="1"/>
</dbReference>
<gene>
    <name evidence="2" type="ORF">ACFQQH_02720</name>
</gene>
<keyword evidence="1" id="KW-0732">Signal</keyword>
<keyword evidence="3" id="KW-1185">Reference proteome</keyword>
<feature type="chain" id="PRO_5046400340" evidence="1">
    <location>
        <begin position="29"/>
        <end position="223"/>
    </location>
</feature>
<dbReference type="Proteomes" id="UP001596483">
    <property type="component" value="Unassembled WGS sequence"/>
</dbReference>
<comment type="caution">
    <text evidence="2">The sequence shown here is derived from an EMBL/GenBank/DDBJ whole genome shotgun (WGS) entry which is preliminary data.</text>
</comment>
<evidence type="ECO:0000313" key="2">
    <source>
        <dbReference type="EMBL" id="MFC7364077.1"/>
    </source>
</evidence>
<proteinExistence type="predicted"/>
<dbReference type="EMBL" id="JBHTCT010000005">
    <property type="protein sequence ID" value="MFC7364077.1"/>
    <property type="molecule type" value="Genomic_DNA"/>
</dbReference>
<protein>
    <submittedName>
        <fullName evidence="2">DUF4309 domain-containing protein</fullName>
    </submittedName>
</protein>
<sequence>MKQKQLRKLAISAATAGMLVGLATPSSASGHSERLMSDHLAVANGTVMMLGQKDGMFNDAYNMLAITLGGQLAASPASEQASNEEKSVMPASFYSELEQGKVPGASVQIGSALSDLKAKEGKPEDEYDFEGGIRHVYGNYHYGVPYVEDEKEEKPVTTVTYHFKEKPTVDEVRHFMGSAEESAGAEGMEFDYLWYSKGDYEVFFEFPAGADKVDNVTVKWNYS</sequence>
<evidence type="ECO:0000313" key="3">
    <source>
        <dbReference type="Proteomes" id="UP001596483"/>
    </source>
</evidence>